<proteinExistence type="predicted"/>
<dbReference type="Proteomes" id="UP000070121">
    <property type="component" value="Unassembled WGS sequence"/>
</dbReference>
<organism evidence="2 3">
    <name type="scientific">Colletotrichum salicis</name>
    <dbReference type="NCBI Taxonomy" id="1209931"/>
    <lineage>
        <taxon>Eukaryota</taxon>
        <taxon>Fungi</taxon>
        <taxon>Dikarya</taxon>
        <taxon>Ascomycota</taxon>
        <taxon>Pezizomycotina</taxon>
        <taxon>Sordariomycetes</taxon>
        <taxon>Hypocreomycetidae</taxon>
        <taxon>Glomerellales</taxon>
        <taxon>Glomerellaceae</taxon>
        <taxon>Colletotrichum</taxon>
        <taxon>Colletotrichum acutatum species complex</taxon>
    </lineage>
</organism>
<feature type="region of interest" description="Disordered" evidence="1">
    <location>
        <begin position="34"/>
        <end position="61"/>
    </location>
</feature>
<protein>
    <submittedName>
        <fullName evidence="2">Uncharacterized protein</fullName>
    </submittedName>
</protein>
<dbReference type="OrthoDB" id="4845036at2759"/>
<feature type="compositionally biased region" description="Pro residues" evidence="1">
    <location>
        <begin position="37"/>
        <end position="54"/>
    </location>
</feature>
<comment type="caution">
    <text evidence="2">The sequence shown here is derived from an EMBL/GenBank/DDBJ whole genome shotgun (WGS) entry which is preliminary data.</text>
</comment>
<name>A0A135U522_9PEZI</name>
<evidence type="ECO:0000256" key="1">
    <source>
        <dbReference type="SAM" id="MobiDB-lite"/>
    </source>
</evidence>
<keyword evidence="3" id="KW-1185">Reference proteome</keyword>
<reference evidence="2 3" key="1">
    <citation type="submission" date="2014-02" db="EMBL/GenBank/DDBJ databases">
        <title>The genome sequence of Colletotrichum salicis CBS 607.94.</title>
        <authorList>
            <person name="Baroncelli R."/>
            <person name="Thon M.R."/>
        </authorList>
    </citation>
    <scope>NUCLEOTIDE SEQUENCE [LARGE SCALE GENOMIC DNA]</scope>
    <source>
        <strain evidence="2 3">CBS 607.94</strain>
    </source>
</reference>
<evidence type="ECO:0000313" key="3">
    <source>
        <dbReference type="Proteomes" id="UP000070121"/>
    </source>
</evidence>
<gene>
    <name evidence="2" type="ORF">CSAL01_10392</name>
</gene>
<dbReference type="EMBL" id="JFFI01001721">
    <property type="protein sequence ID" value="KXH55491.1"/>
    <property type="molecule type" value="Genomic_DNA"/>
</dbReference>
<sequence>MPPSSTGAVCNFGHNSGVPPANLPASLPYRTPDALPIAPPSVPTPTPAATPPTERPIIPVSSDSAYSINRYVDTPIPSDRQIRAPLFTSPLPSPSPEEAELAGSVRMEALLKEIYPNRSD</sequence>
<evidence type="ECO:0000313" key="2">
    <source>
        <dbReference type="EMBL" id="KXH55491.1"/>
    </source>
</evidence>
<dbReference type="AlphaFoldDB" id="A0A135U522"/>
<accession>A0A135U522</accession>